<evidence type="ECO:0000313" key="11">
    <source>
        <dbReference type="Proteomes" id="UP000012081"/>
    </source>
</evidence>
<evidence type="ECO:0000256" key="7">
    <source>
        <dbReference type="ARBA" id="ARBA00023136"/>
    </source>
</evidence>
<dbReference type="AlphaFoldDB" id="M8DAZ0"/>
<gene>
    <name evidence="10" type="ORF">I532_22440</name>
</gene>
<comment type="function">
    <text evidence="8">Probably a riboflavin-binding protein that interacts with the energy-coupling factor (ECF) ABC-transporter complex.</text>
</comment>
<evidence type="ECO:0000256" key="9">
    <source>
        <dbReference type="SAM" id="Phobius"/>
    </source>
</evidence>
<accession>M8DAZ0</accession>
<keyword evidence="7 8" id="KW-0472">Membrane</keyword>
<dbReference type="Pfam" id="PF12822">
    <property type="entry name" value="ECF_trnsprt"/>
    <property type="match status" value="1"/>
</dbReference>
<dbReference type="GO" id="GO:0032217">
    <property type="term" value="F:riboflavin transmembrane transporter activity"/>
    <property type="evidence" value="ECO:0007669"/>
    <property type="project" value="UniProtKB-UniRule"/>
</dbReference>
<dbReference type="EMBL" id="APBN01000015">
    <property type="protein sequence ID" value="EMT50497.1"/>
    <property type="molecule type" value="Genomic_DNA"/>
</dbReference>
<comment type="subcellular location">
    <subcellularLocation>
        <location evidence="1">Cell membrane</location>
        <topology evidence="1">Multi-pass membrane protein</topology>
    </subcellularLocation>
</comment>
<dbReference type="OrthoDB" id="9809216at2"/>
<dbReference type="Proteomes" id="UP000012081">
    <property type="component" value="Unassembled WGS sequence"/>
</dbReference>
<dbReference type="InterPro" id="IPR025720">
    <property type="entry name" value="RibU"/>
</dbReference>
<evidence type="ECO:0000256" key="4">
    <source>
        <dbReference type="ARBA" id="ARBA00022475"/>
    </source>
</evidence>
<comment type="similarity">
    <text evidence="2 8">Belongs to the prokaryotic riboflavin transporter (P-RFT) (TC 2.A.87) family.</text>
</comment>
<organism evidence="10 11">
    <name type="scientific">Brevibacillus borstelensis AK1</name>
    <dbReference type="NCBI Taxonomy" id="1300222"/>
    <lineage>
        <taxon>Bacteria</taxon>
        <taxon>Bacillati</taxon>
        <taxon>Bacillota</taxon>
        <taxon>Bacilli</taxon>
        <taxon>Bacillales</taxon>
        <taxon>Paenibacillaceae</taxon>
        <taxon>Brevibacillus</taxon>
    </lineage>
</organism>
<comment type="caution">
    <text evidence="10">The sequence shown here is derived from an EMBL/GenBank/DDBJ whole genome shotgun (WGS) entry which is preliminary data.</text>
</comment>
<protein>
    <recommendedName>
        <fullName evidence="8">Riboflavin transporter</fullName>
    </recommendedName>
</protein>
<evidence type="ECO:0000256" key="3">
    <source>
        <dbReference type="ARBA" id="ARBA00022448"/>
    </source>
</evidence>
<dbReference type="RefSeq" id="WP_003391616.1">
    <property type="nucleotide sequence ID" value="NZ_APBN01000015.1"/>
</dbReference>
<feature type="transmembrane region" description="Helical" evidence="9">
    <location>
        <begin position="83"/>
        <end position="104"/>
    </location>
</feature>
<dbReference type="GO" id="GO:0005886">
    <property type="term" value="C:plasma membrane"/>
    <property type="evidence" value="ECO:0007669"/>
    <property type="project" value="UniProtKB-SubCell"/>
</dbReference>
<dbReference type="STRING" id="1300222.I532_22440"/>
<name>M8DAZ0_9BACL</name>
<proteinExistence type="inferred from homology"/>
<sequence>MKGTAIPTSQATQRLVTIPMLAAVAFVLQYLEFQVPLMPTFLKLDFSTLPGLIGALLYGPMAGVIVEVMKNALHLLFKNTDGLLIGELANVVAGASFIVAAVWLQRMKQGKMSFMAGLAIGTVLMTAVMAVANAYFLLPAYAALYQVSLEQLVAQFQAESVWSLILYGIVPFNLIKGIMVSVVAYPLYVKLAPRLSLYARN</sequence>
<reference evidence="10 11" key="1">
    <citation type="submission" date="2013-03" db="EMBL/GenBank/DDBJ databases">
        <title>Assembly of a new bacterial strain Brevibacillus borstelensis AK1.</title>
        <authorList>
            <person name="Rajan I."/>
            <person name="PoliReddy D."/>
            <person name="Sugumar T."/>
            <person name="Rathinam K."/>
            <person name="Alqarawi S."/>
            <person name="Khalil A.B."/>
            <person name="Sivakumar N."/>
        </authorList>
    </citation>
    <scope>NUCLEOTIDE SEQUENCE [LARGE SCALE GENOMIC DNA]</scope>
    <source>
        <strain evidence="10 11">AK1</strain>
    </source>
</reference>
<dbReference type="PATRIC" id="fig|1300222.3.peg.4714"/>
<evidence type="ECO:0000256" key="6">
    <source>
        <dbReference type="ARBA" id="ARBA00022989"/>
    </source>
</evidence>
<evidence type="ECO:0000256" key="8">
    <source>
        <dbReference type="PIRNR" id="PIRNR037778"/>
    </source>
</evidence>
<dbReference type="PANTHER" id="PTHR38438:SF1">
    <property type="entry name" value="RIBOFLAVIN TRANSPORTER RIBU"/>
    <property type="match status" value="1"/>
</dbReference>
<dbReference type="PANTHER" id="PTHR38438">
    <property type="entry name" value="RIBOFLAVIN TRANSPORTER RIBU"/>
    <property type="match status" value="1"/>
</dbReference>
<evidence type="ECO:0000256" key="5">
    <source>
        <dbReference type="ARBA" id="ARBA00022692"/>
    </source>
</evidence>
<keyword evidence="5 9" id="KW-0812">Transmembrane</keyword>
<keyword evidence="3 8" id="KW-0813">Transport</keyword>
<keyword evidence="6 9" id="KW-1133">Transmembrane helix</keyword>
<dbReference type="Gene3D" id="1.10.1760.20">
    <property type="match status" value="1"/>
</dbReference>
<evidence type="ECO:0000256" key="2">
    <source>
        <dbReference type="ARBA" id="ARBA00005540"/>
    </source>
</evidence>
<evidence type="ECO:0000256" key="1">
    <source>
        <dbReference type="ARBA" id="ARBA00004651"/>
    </source>
</evidence>
<feature type="transmembrane region" description="Helical" evidence="9">
    <location>
        <begin position="12"/>
        <end position="31"/>
    </location>
</feature>
<keyword evidence="11" id="KW-1185">Reference proteome</keyword>
<keyword evidence="4 8" id="KW-1003">Cell membrane</keyword>
<dbReference type="InterPro" id="IPR024529">
    <property type="entry name" value="ECF_trnsprt_substrate-spec"/>
</dbReference>
<feature type="transmembrane region" description="Helical" evidence="9">
    <location>
        <begin position="116"/>
        <end position="144"/>
    </location>
</feature>
<feature type="transmembrane region" description="Helical" evidence="9">
    <location>
        <begin position="164"/>
        <end position="188"/>
    </location>
</feature>
<evidence type="ECO:0000313" key="10">
    <source>
        <dbReference type="EMBL" id="EMT50497.1"/>
    </source>
</evidence>
<feature type="transmembrane region" description="Helical" evidence="9">
    <location>
        <begin position="52"/>
        <end position="77"/>
    </location>
</feature>
<dbReference type="PIRSF" id="PIRSF037778">
    <property type="entry name" value="UCP037778_transp_RibU"/>
    <property type="match status" value="1"/>
</dbReference>